<feature type="compositionally biased region" description="Basic and acidic residues" evidence="1">
    <location>
        <begin position="116"/>
        <end position="126"/>
    </location>
</feature>
<feature type="region of interest" description="Disordered" evidence="1">
    <location>
        <begin position="105"/>
        <end position="126"/>
    </location>
</feature>
<dbReference type="EMBL" id="JNFH02000001">
    <property type="protein sequence ID" value="KDS92174.1"/>
    <property type="molecule type" value="Genomic_DNA"/>
</dbReference>
<protein>
    <recommendedName>
        <fullName evidence="4">HTH marR-type domain-containing protein</fullName>
    </recommendedName>
</protein>
<accession>A0A081EXN6</accession>
<proteinExistence type="predicted"/>
<organism evidence="2 3">
    <name type="scientific">Halorubrum saccharovorum</name>
    <dbReference type="NCBI Taxonomy" id="2248"/>
    <lineage>
        <taxon>Archaea</taxon>
        <taxon>Methanobacteriati</taxon>
        <taxon>Methanobacteriota</taxon>
        <taxon>Stenosarchaea group</taxon>
        <taxon>Halobacteria</taxon>
        <taxon>Halobacteriales</taxon>
        <taxon>Haloferacaceae</taxon>
        <taxon>Halorubrum</taxon>
    </lineage>
</organism>
<evidence type="ECO:0000313" key="3">
    <source>
        <dbReference type="Proteomes" id="UP000053331"/>
    </source>
</evidence>
<reference evidence="2 3" key="1">
    <citation type="journal article" date="2015" name="Genome Announc.">
        <title>Draft genome sequence of a Halorubrum H3 strain isolated from the burlinskoye salt lake (Altai Krai, Russia).</title>
        <authorList>
            <person name="Rozanov A.S."/>
            <person name="Bryanskaya A.V."/>
            <person name="Malup T.K."/>
            <person name="Kotenko A.V."/>
            <person name="Peltek S.E."/>
        </authorList>
    </citation>
    <scope>NUCLEOTIDE SEQUENCE [LARGE SCALE GENOMIC DNA]</scope>
    <source>
        <strain evidence="2 3">H3</strain>
    </source>
</reference>
<evidence type="ECO:0008006" key="4">
    <source>
        <dbReference type="Google" id="ProtNLM"/>
    </source>
</evidence>
<evidence type="ECO:0000256" key="1">
    <source>
        <dbReference type="SAM" id="MobiDB-lite"/>
    </source>
</evidence>
<gene>
    <name evidence="2" type="ORF">FK85_02980</name>
</gene>
<evidence type="ECO:0000313" key="2">
    <source>
        <dbReference type="EMBL" id="KDS92174.1"/>
    </source>
</evidence>
<comment type="caution">
    <text evidence="2">The sequence shown here is derived from an EMBL/GenBank/DDBJ whole genome shotgun (WGS) entry which is preliminary data.</text>
</comment>
<name>A0A081EXN6_9EURY</name>
<sequence length="126" mass="14282">MPMEIDEFEEAEDEEELTTGEAIVGFLLENDENAWKRSEIAGAIDRDPNTVATNLSRLKNRDLVRHRENHWAITKDRVRLKEAIRTSNALGGLNEAFGPIVENEEDAQAWSESQPDEPHPSVVDDK</sequence>
<keyword evidence="3" id="KW-1185">Reference proteome</keyword>
<dbReference type="AlphaFoldDB" id="A0A081EXN6"/>
<dbReference type="Proteomes" id="UP000053331">
    <property type="component" value="Unassembled WGS sequence"/>
</dbReference>
<dbReference type="InterPro" id="IPR036390">
    <property type="entry name" value="WH_DNA-bd_sf"/>
</dbReference>
<dbReference type="SUPFAM" id="SSF46785">
    <property type="entry name" value="Winged helix' DNA-binding domain"/>
    <property type="match status" value="1"/>
</dbReference>